<dbReference type="EMBL" id="QTSX02002152">
    <property type="protein sequence ID" value="KAJ9078341.1"/>
    <property type="molecule type" value="Genomic_DNA"/>
</dbReference>
<protein>
    <submittedName>
        <fullName evidence="1">Uncharacterized protein</fullName>
    </submittedName>
</protein>
<sequence>MTITTDFQKTRMDSNCKQADTDCTTTKANMSNSNITQTNAMVITGLTRNYFEGECLQGLREIVAGIGPIQTWAPLKSLCRIIVVFDEFDQNNSKFGSHVRAARIYLNDLALQDGDQIKVYTLEPVFAPNKGIYLEVQKAKKLWLISPPASPPSDWEATEEEPPNSTTFSQDLIQALEKLEISQDNNVASQLPVTFEPQPTIQLNLGDNRSDLPTIFIEDCCSLTPNLASSTATIPRTPIPGFKR</sequence>
<organism evidence="1 2">
    <name type="scientific">Entomophthora muscae</name>
    <dbReference type="NCBI Taxonomy" id="34485"/>
    <lineage>
        <taxon>Eukaryota</taxon>
        <taxon>Fungi</taxon>
        <taxon>Fungi incertae sedis</taxon>
        <taxon>Zoopagomycota</taxon>
        <taxon>Entomophthoromycotina</taxon>
        <taxon>Entomophthoromycetes</taxon>
        <taxon>Entomophthorales</taxon>
        <taxon>Entomophthoraceae</taxon>
        <taxon>Entomophthora</taxon>
    </lineage>
</organism>
<name>A0ACC2TVF6_9FUNG</name>
<dbReference type="Proteomes" id="UP001165960">
    <property type="component" value="Unassembled WGS sequence"/>
</dbReference>
<accession>A0ACC2TVF6</accession>
<evidence type="ECO:0000313" key="2">
    <source>
        <dbReference type="Proteomes" id="UP001165960"/>
    </source>
</evidence>
<evidence type="ECO:0000313" key="1">
    <source>
        <dbReference type="EMBL" id="KAJ9078341.1"/>
    </source>
</evidence>
<proteinExistence type="predicted"/>
<gene>
    <name evidence="1" type="ORF">DSO57_1007637</name>
</gene>
<comment type="caution">
    <text evidence="1">The sequence shown here is derived from an EMBL/GenBank/DDBJ whole genome shotgun (WGS) entry which is preliminary data.</text>
</comment>
<keyword evidence="2" id="KW-1185">Reference proteome</keyword>
<reference evidence="1" key="1">
    <citation type="submission" date="2022-04" db="EMBL/GenBank/DDBJ databases">
        <title>Genome of the entomopathogenic fungus Entomophthora muscae.</title>
        <authorList>
            <person name="Elya C."/>
            <person name="Lovett B.R."/>
            <person name="Lee E."/>
            <person name="Macias A.M."/>
            <person name="Hajek A.E."/>
            <person name="De Bivort B.L."/>
            <person name="Kasson M.T."/>
            <person name="De Fine Licht H.H."/>
            <person name="Stajich J.E."/>
        </authorList>
    </citation>
    <scope>NUCLEOTIDE SEQUENCE</scope>
    <source>
        <strain evidence="1">Berkeley</strain>
    </source>
</reference>